<dbReference type="AlphaFoldDB" id="A0AA35ZLE2"/>
<dbReference type="EMBL" id="OX465083">
    <property type="protein sequence ID" value="CAI9294316.1"/>
    <property type="molecule type" value="Genomic_DNA"/>
</dbReference>
<organism evidence="2 3">
    <name type="scientific">Lactuca saligna</name>
    <name type="common">Willowleaf lettuce</name>
    <dbReference type="NCBI Taxonomy" id="75948"/>
    <lineage>
        <taxon>Eukaryota</taxon>
        <taxon>Viridiplantae</taxon>
        <taxon>Streptophyta</taxon>
        <taxon>Embryophyta</taxon>
        <taxon>Tracheophyta</taxon>
        <taxon>Spermatophyta</taxon>
        <taxon>Magnoliopsida</taxon>
        <taxon>eudicotyledons</taxon>
        <taxon>Gunneridae</taxon>
        <taxon>Pentapetalae</taxon>
        <taxon>asterids</taxon>
        <taxon>campanulids</taxon>
        <taxon>Asterales</taxon>
        <taxon>Asteraceae</taxon>
        <taxon>Cichorioideae</taxon>
        <taxon>Cichorieae</taxon>
        <taxon>Lactucinae</taxon>
        <taxon>Lactuca</taxon>
    </lineage>
</organism>
<dbReference type="Pfam" id="PF05699">
    <property type="entry name" value="Dimer_Tnp_hAT"/>
    <property type="match status" value="1"/>
</dbReference>
<dbReference type="InterPro" id="IPR008906">
    <property type="entry name" value="HATC_C_dom"/>
</dbReference>
<name>A0AA35ZLE2_LACSI</name>
<dbReference type="GO" id="GO:0046983">
    <property type="term" value="F:protein dimerization activity"/>
    <property type="evidence" value="ECO:0007669"/>
    <property type="project" value="InterPro"/>
</dbReference>
<protein>
    <recommendedName>
        <fullName evidence="1">HAT C-terminal dimerisation domain-containing protein</fullName>
    </recommendedName>
</protein>
<feature type="domain" description="HAT C-terminal dimerisation" evidence="1">
    <location>
        <begin position="4"/>
        <end position="58"/>
    </location>
</feature>
<accession>A0AA35ZLE2</accession>
<proteinExistence type="predicted"/>
<dbReference type="SUPFAM" id="SSF53098">
    <property type="entry name" value="Ribonuclease H-like"/>
    <property type="match status" value="1"/>
</dbReference>
<gene>
    <name evidence="2" type="ORF">LSALG_LOCUS33302</name>
</gene>
<evidence type="ECO:0000313" key="2">
    <source>
        <dbReference type="EMBL" id="CAI9294316.1"/>
    </source>
</evidence>
<reference evidence="2" key="1">
    <citation type="submission" date="2023-04" db="EMBL/GenBank/DDBJ databases">
        <authorList>
            <person name="Vijverberg K."/>
            <person name="Xiong W."/>
            <person name="Schranz E."/>
        </authorList>
    </citation>
    <scope>NUCLEOTIDE SEQUENCE</scope>
</reference>
<evidence type="ECO:0000313" key="3">
    <source>
        <dbReference type="Proteomes" id="UP001177003"/>
    </source>
</evidence>
<dbReference type="InterPro" id="IPR012337">
    <property type="entry name" value="RNaseH-like_sf"/>
</dbReference>
<evidence type="ECO:0000259" key="1">
    <source>
        <dbReference type="Pfam" id="PF05699"/>
    </source>
</evidence>
<dbReference type="Proteomes" id="UP001177003">
    <property type="component" value="Chromosome 7"/>
</dbReference>
<sequence length="126" mass="14623">MTKVAPYIWWRSYGIDTPILRKFAITVLSQTCSASPCERNWSTSDNLYSKKRNYDLQDFVDGGDDLLWSDVQEVMGENVDDQPNTRSKQRYRDDDCDDIRDVRNNLDEEVNAFDDVDSEAEPLPCD</sequence>
<keyword evidence="3" id="KW-1185">Reference proteome</keyword>